<comment type="catalytic activity">
    <reaction evidence="1">
        <text>a myo-inositol phosphate + H2O = myo-inositol + phosphate</text>
        <dbReference type="Rhea" id="RHEA:24056"/>
        <dbReference type="ChEBI" id="CHEBI:15377"/>
        <dbReference type="ChEBI" id="CHEBI:17268"/>
        <dbReference type="ChEBI" id="CHEBI:43474"/>
        <dbReference type="ChEBI" id="CHEBI:84139"/>
        <dbReference type="EC" id="3.1.3.25"/>
    </reaction>
</comment>
<evidence type="ECO:0000256" key="6">
    <source>
        <dbReference type="PROSITE-ProRule" id="PRU00289"/>
    </source>
</evidence>
<feature type="region of interest" description="Disordered" evidence="7">
    <location>
        <begin position="214"/>
        <end position="242"/>
    </location>
</feature>
<evidence type="ECO:0000259" key="8">
    <source>
        <dbReference type="PROSITE" id="PS50006"/>
    </source>
</evidence>
<dbReference type="InterPro" id="IPR000253">
    <property type="entry name" value="FHA_dom"/>
</dbReference>
<sequence>MRIVCVDGGREWDAEVRFGRPDATLADLAVAVGMPGRVLAVDGRVLPPETVVHESGLVHGARVTGAGGHVAGAPVGGGHGMAGPAAPGFAAGHPGAGGLRKPAVVLRLVGGLESGRGVPLTAGRTVVGRGAEADVRVVASGVSRLHAAFDVLPDGRVTVTDLGSANGTDVGGARIRGTVSVAAGDPVSLGGEVLLRVLPADRLGPAQRINAVREAGPGGTLPFNRPPRGGSPAGAAPIPVPAPAGRAHKAPFSVAALLGPLAMAAATVALTGDPRYAAIAALTPLLFLANFVEERVRGRSVARRGGREYADRLAAFETALERRHSEDVRSRRAAHPDPAEVLHRATAPGPALWERRPAAPDFLQVVAGTADLPWEAPLERGSGDSAPEAAALLARRSVLPQVPVVVGVSAGEAVGFEGGRKASLAVARSLLCQAVVGSGPADVTVAVFADADRLADWDWTKWLPHGADVRSGATRLVAVGQEQSDALAQHLLAAGPPRETAAAGPVLLVVVDGDTLLEGRANRLRDLIGGTSVRCGALVLTARLPALCTSVVTVSPEGSGRVRDVATGVTVERVLLDGMPMAEARETARALARFEDPELRIEGAGLPDRIALLPLLDLERVDGAAVAGHWKRRAPELRVRAVLGVTERDVFSVDLDDDGPHALIAGTTGSGKSELLRTLIASMAVDADPEHLTFALIDYKGGGALDECAALPHTVGLVTDLDEQLSERALRCLEAELHHRERLLRETGLSHVRDYQRLRDNGRAGLEPMPRLAVVIDEFATLVKALPDFVDALVGIAQRGRSLGVHLVMATQRPAGSVNDAIKNNVKMRIALRLESTGDSQDVIDDPAAAAIGSRQWGRAFYRLSAREVLPVQTALSTGVTPDTAVTAPVTALPFMLGLPAPAPGTADSAGETDLQRLVAATRQAAAIAGLAEPRRPWPDPLPAVVPAAGLPPVAERGLQTNAGGLPAYALADDPDRQRQYAVGWDPAAGNVLVYGSGGSGTTTALAALALAVAGARPPDRCHLFALDMGAGDLAPLSALPHTGAHIGPAERERQIRLIRLLRRELDLRKARGSMPSGDAAPAPDWLVLLDNLGALLSDFDKDVAGMNLIDELARVYADGPAVGIRFAVSADRSGAVPSAWAALTQQKLLMRMADAGEYGYFDVPRGAVPAFVPGRALVAATRQVIQIGLPGEDLGAAVAACAASRPGAVRTAPRVGLLPPGISLGTLAAPADVTAEPWHIPVGLDADTLGATALRLYDQEHALIAGPQRSGRSTVLCTIARQVTAAAGPPAVVAFAPRRSPLRDLPGPTALVTDYGALEAALAQRPGPTLLLVDDADTVEDDRGVLERWLSTAGPGHHLVAAGRADAVRRTYGHWTQAARDNRCGILLAPDHDLDGDLLGTTLPRHDRLAPLPGRGYLVTDGIATGVQVAR</sequence>
<keyword evidence="4 6" id="KW-0547">Nucleotide-binding</keyword>
<accession>A0ABS7QKZ2</accession>
<dbReference type="PROSITE" id="PS50006">
    <property type="entry name" value="FHA_DOMAIN"/>
    <property type="match status" value="1"/>
</dbReference>
<dbReference type="Gene3D" id="2.60.200.20">
    <property type="match status" value="1"/>
</dbReference>
<dbReference type="SUPFAM" id="SSF49879">
    <property type="entry name" value="SMAD/FHA domain"/>
    <property type="match status" value="1"/>
</dbReference>
<evidence type="ECO:0000313" key="10">
    <source>
        <dbReference type="EMBL" id="MBY8882557.1"/>
    </source>
</evidence>
<feature type="binding site" evidence="6">
    <location>
        <begin position="996"/>
        <end position="1003"/>
    </location>
    <ligand>
        <name>ATP</name>
        <dbReference type="ChEBI" id="CHEBI:30616"/>
    </ligand>
</feature>
<dbReference type="Gene3D" id="3.40.50.300">
    <property type="entry name" value="P-loop containing nucleotide triphosphate hydrolases"/>
    <property type="match status" value="3"/>
</dbReference>
<dbReference type="SUPFAM" id="SSF52540">
    <property type="entry name" value="P-loop containing nucleoside triphosphate hydrolases"/>
    <property type="match status" value="3"/>
</dbReference>
<dbReference type="Proteomes" id="UP000778578">
    <property type="component" value="Unassembled WGS sequence"/>
</dbReference>
<dbReference type="CDD" id="cd00060">
    <property type="entry name" value="FHA"/>
    <property type="match status" value="1"/>
</dbReference>
<dbReference type="Pfam" id="PF00498">
    <property type="entry name" value="FHA"/>
    <property type="match status" value="1"/>
</dbReference>
<dbReference type="CDD" id="cd01127">
    <property type="entry name" value="TrwB_TraG_TraD_VirD4"/>
    <property type="match status" value="1"/>
</dbReference>
<dbReference type="SMART" id="SM00382">
    <property type="entry name" value="AAA"/>
    <property type="match status" value="3"/>
</dbReference>
<protein>
    <recommendedName>
        <fullName evidence="2">inositol-phosphate phosphatase</fullName>
        <ecNumber evidence="2">3.1.3.25</ecNumber>
    </recommendedName>
</protein>
<dbReference type="SMART" id="SM00240">
    <property type="entry name" value="FHA"/>
    <property type="match status" value="1"/>
</dbReference>
<dbReference type="Pfam" id="PF01580">
    <property type="entry name" value="FtsK_SpoIIIE"/>
    <property type="match status" value="2"/>
</dbReference>
<dbReference type="PANTHER" id="PTHR22683:SF1">
    <property type="entry name" value="TYPE VII SECRETION SYSTEM PROTEIN ESSC"/>
    <property type="match status" value="1"/>
</dbReference>
<evidence type="ECO:0000256" key="7">
    <source>
        <dbReference type="SAM" id="MobiDB-lite"/>
    </source>
</evidence>
<evidence type="ECO:0000256" key="4">
    <source>
        <dbReference type="ARBA" id="ARBA00022741"/>
    </source>
</evidence>
<evidence type="ECO:0000256" key="3">
    <source>
        <dbReference type="ARBA" id="ARBA00022553"/>
    </source>
</evidence>
<name>A0ABS7QKZ2_9ACTN</name>
<dbReference type="InterPro" id="IPR008984">
    <property type="entry name" value="SMAD_FHA_dom_sf"/>
</dbReference>
<feature type="domain" description="FHA" evidence="8">
    <location>
        <begin position="125"/>
        <end position="175"/>
    </location>
</feature>
<dbReference type="InterPro" id="IPR050206">
    <property type="entry name" value="FtsK/SpoIIIE/SftA"/>
</dbReference>
<dbReference type="InterPro" id="IPR002543">
    <property type="entry name" value="FtsK_dom"/>
</dbReference>
<keyword evidence="11" id="KW-1185">Reference proteome</keyword>
<keyword evidence="5 6" id="KW-0067">ATP-binding</keyword>
<proteinExistence type="predicted"/>
<feature type="domain" description="FtsK" evidence="9">
    <location>
        <begin position="980"/>
        <end position="1160"/>
    </location>
</feature>
<feature type="binding site" evidence="6">
    <location>
        <begin position="666"/>
        <end position="673"/>
    </location>
    <ligand>
        <name>ATP</name>
        <dbReference type="ChEBI" id="CHEBI:30616"/>
    </ligand>
</feature>
<dbReference type="EMBL" id="JAINZZ010000077">
    <property type="protein sequence ID" value="MBY8882557.1"/>
    <property type="molecule type" value="Genomic_DNA"/>
</dbReference>
<dbReference type="PANTHER" id="PTHR22683">
    <property type="entry name" value="SPORULATION PROTEIN RELATED"/>
    <property type="match status" value="1"/>
</dbReference>
<gene>
    <name evidence="10" type="ORF">K7862_33690</name>
</gene>
<evidence type="ECO:0000259" key="9">
    <source>
        <dbReference type="PROSITE" id="PS50901"/>
    </source>
</evidence>
<keyword evidence="3" id="KW-0597">Phosphoprotein</keyword>
<comment type="caution">
    <text evidence="10">The sequence shown here is derived from an EMBL/GenBank/DDBJ whole genome shotgun (WGS) entry which is preliminary data.</text>
</comment>
<feature type="domain" description="FtsK" evidence="9">
    <location>
        <begin position="647"/>
        <end position="841"/>
    </location>
</feature>
<evidence type="ECO:0000256" key="5">
    <source>
        <dbReference type="ARBA" id="ARBA00022840"/>
    </source>
</evidence>
<dbReference type="InterPro" id="IPR027417">
    <property type="entry name" value="P-loop_NTPase"/>
</dbReference>
<organism evidence="10 11">
    <name type="scientific">Actinacidiphila acidipaludis</name>
    <dbReference type="NCBI Taxonomy" id="2873382"/>
    <lineage>
        <taxon>Bacteria</taxon>
        <taxon>Bacillati</taxon>
        <taxon>Actinomycetota</taxon>
        <taxon>Actinomycetes</taxon>
        <taxon>Kitasatosporales</taxon>
        <taxon>Streptomycetaceae</taxon>
        <taxon>Actinacidiphila</taxon>
    </lineage>
</organism>
<evidence type="ECO:0000313" key="11">
    <source>
        <dbReference type="Proteomes" id="UP000778578"/>
    </source>
</evidence>
<dbReference type="InterPro" id="IPR003593">
    <property type="entry name" value="AAA+_ATPase"/>
</dbReference>
<dbReference type="PROSITE" id="PS00630">
    <property type="entry name" value="IMP_2"/>
    <property type="match status" value="1"/>
</dbReference>
<dbReference type="RefSeq" id="WP_222968965.1">
    <property type="nucleotide sequence ID" value="NZ_JAINZZ010000077.1"/>
</dbReference>
<dbReference type="EC" id="3.1.3.25" evidence="2"/>
<evidence type="ECO:0000256" key="1">
    <source>
        <dbReference type="ARBA" id="ARBA00001033"/>
    </source>
</evidence>
<reference evidence="10 11" key="1">
    <citation type="submission" date="2021-08" db="EMBL/GenBank/DDBJ databases">
        <title>WGS of actinomycetes from Thailand.</title>
        <authorList>
            <person name="Thawai C."/>
        </authorList>
    </citation>
    <scope>NUCLEOTIDE SEQUENCE [LARGE SCALE GENOMIC DNA]</scope>
    <source>
        <strain evidence="10 11">PLK6-54</strain>
    </source>
</reference>
<evidence type="ECO:0000256" key="2">
    <source>
        <dbReference type="ARBA" id="ARBA00013106"/>
    </source>
</evidence>
<dbReference type="InterPro" id="IPR020550">
    <property type="entry name" value="Inositol_monophosphatase_CS"/>
</dbReference>
<feature type="compositionally biased region" description="Low complexity" evidence="7">
    <location>
        <begin position="226"/>
        <end position="237"/>
    </location>
</feature>
<dbReference type="PROSITE" id="PS50901">
    <property type="entry name" value="FTSK"/>
    <property type="match status" value="2"/>
</dbReference>